<evidence type="ECO:0000256" key="1">
    <source>
        <dbReference type="SAM" id="SignalP"/>
    </source>
</evidence>
<name>A0ABV9QRG2_9GAMM</name>
<dbReference type="RefSeq" id="WP_380019742.1">
    <property type="nucleotide sequence ID" value="NZ_JBHSHD010000006.1"/>
</dbReference>
<dbReference type="InterPro" id="IPR013783">
    <property type="entry name" value="Ig-like_fold"/>
</dbReference>
<proteinExistence type="predicted"/>
<dbReference type="EMBL" id="JBHSHD010000006">
    <property type="protein sequence ID" value="MFC4819933.1"/>
    <property type="molecule type" value="Genomic_DNA"/>
</dbReference>
<keyword evidence="4" id="KW-1185">Reference proteome</keyword>
<evidence type="ECO:0000313" key="3">
    <source>
        <dbReference type="EMBL" id="MFC4819933.1"/>
    </source>
</evidence>
<reference evidence="4" key="1">
    <citation type="journal article" date="2019" name="Int. J. Syst. Evol. Microbiol.">
        <title>The Global Catalogue of Microorganisms (GCM) 10K type strain sequencing project: providing services to taxonomists for standard genome sequencing and annotation.</title>
        <authorList>
            <consortium name="The Broad Institute Genomics Platform"/>
            <consortium name="The Broad Institute Genome Sequencing Center for Infectious Disease"/>
            <person name="Wu L."/>
            <person name="Ma J."/>
        </authorList>
    </citation>
    <scope>NUCLEOTIDE SEQUENCE [LARGE SCALE GENOMIC DNA]</scope>
    <source>
        <strain evidence="4">CCUG 30340</strain>
    </source>
</reference>
<gene>
    <name evidence="3" type="ORF">ACFO6Q_06340</name>
</gene>
<feature type="signal peptide" evidence="1">
    <location>
        <begin position="1"/>
        <end position="31"/>
    </location>
</feature>
<organism evidence="3 4">
    <name type="scientific">Dokdonella ginsengisoli</name>
    <dbReference type="NCBI Taxonomy" id="363846"/>
    <lineage>
        <taxon>Bacteria</taxon>
        <taxon>Pseudomonadati</taxon>
        <taxon>Pseudomonadota</taxon>
        <taxon>Gammaproteobacteria</taxon>
        <taxon>Lysobacterales</taxon>
        <taxon>Rhodanobacteraceae</taxon>
        <taxon>Dokdonella</taxon>
    </lineage>
</organism>
<accession>A0ABV9QRG2</accession>
<protein>
    <submittedName>
        <fullName evidence="3">Ig-like domain-containing protein</fullName>
    </submittedName>
</protein>
<evidence type="ECO:0000259" key="2">
    <source>
        <dbReference type="Pfam" id="PF16640"/>
    </source>
</evidence>
<dbReference type="Pfam" id="PF16640">
    <property type="entry name" value="Big_3_5"/>
    <property type="match status" value="1"/>
</dbReference>
<dbReference type="Gene3D" id="2.60.40.10">
    <property type="entry name" value="Immunoglobulins"/>
    <property type="match status" value="2"/>
</dbReference>
<feature type="chain" id="PRO_5046713573" evidence="1">
    <location>
        <begin position="32"/>
        <end position="516"/>
    </location>
</feature>
<feature type="domain" description="Bacterial Ig-like" evidence="2">
    <location>
        <begin position="409"/>
        <end position="497"/>
    </location>
</feature>
<dbReference type="Proteomes" id="UP001595886">
    <property type="component" value="Unassembled WGS sequence"/>
</dbReference>
<comment type="caution">
    <text evidence="3">The sequence shown here is derived from an EMBL/GenBank/DDBJ whole genome shotgun (WGS) entry which is preliminary data.</text>
</comment>
<evidence type="ECO:0000313" key="4">
    <source>
        <dbReference type="Proteomes" id="UP001595886"/>
    </source>
</evidence>
<dbReference type="InterPro" id="IPR032109">
    <property type="entry name" value="Big_3_5"/>
</dbReference>
<keyword evidence="1" id="KW-0732">Signal</keyword>
<sequence>MKLSASSTPARAVARAAFSLLACGCAAAATAKGVLTAALPDAPAATPTQVISTPDGPLWQIHLGNELSAQIAHIGDISYQTYPPGVAPGDFGTFLVVGDQLYAPDFAGHGQTATGNIGPYTPFTPQSQSAVTGTGSELDPYKVVTVVRAGNTGLELTQVDTYVHAYESYRTDVTIRNTGTSTVSAILYRAMDCYLGGSDAGYGRVDGNKIACKANPTSGAPDRIQQFVPLSGSASYYEAHYSQVWEAIGTHQPFNNTCPGCTQEVDNGMGISWNVAVPAGGSATRSHLTLLTVGDTATCGPTTVSTGILPLTAGMNQPIFFSARASIHYPFTGTMTFLADAGSGASIACSTAMSDVSASCRHTLAPGIYQVVAQYSGDGFNPPGCSPPQTVAVVNGDPTDPTVISVLMTSPNAMQGQPVTLTASIVAAGGARLAGAAPLDDGYVTFALGDNELADRPIAGGAASYTTVFPGGSFPITARYSGNAQYIANQDTVTVQVSTPQDGIFYGGFDFGVPPQ</sequence>